<gene>
    <name evidence="1" type="ORF">J1N35_034247</name>
</gene>
<accession>A0A9D3ZQC4</accession>
<protein>
    <submittedName>
        <fullName evidence="1">Uncharacterized protein</fullName>
    </submittedName>
</protein>
<evidence type="ECO:0000313" key="2">
    <source>
        <dbReference type="Proteomes" id="UP000828251"/>
    </source>
</evidence>
<name>A0A9D3ZQC4_9ROSI</name>
<dbReference type="EMBL" id="JAIQCV010000010">
    <property type="protein sequence ID" value="KAH1056182.1"/>
    <property type="molecule type" value="Genomic_DNA"/>
</dbReference>
<sequence length="210" mass="23286">MHGDRKRRPADSTEVDVAARVEAAAERGKLGFLFSERVRQGVNRAGGHFGARLAKGVRPQASDTLTRHMGVHKLGCTVAPLCSLSCNKNRAKTFKKTNFARSRVSTSFNAPLLQGDKASGFNLLRCIFRETRLVALTCSAVSLGRQGWWLRPTSLYLQGDKAGGFNLLRCIFRVTRLVVSTYSTVSSGRQGWWFQLASLYLQGDKVRHNL</sequence>
<comment type="caution">
    <text evidence="1">The sequence shown here is derived from an EMBL/GenBank/DDBJ whole genome shotgun (WGS) entry which is preliminary data.</text>
</comment>
<reference evidence="1 2" key="1">
    <citation type="journal article" date="2021" name="Plant Biotechnol. J.">
        <title>Multi-omics assisted identification of the key and species-specific regulatory components of drought-tolerant mechanisms in Gossypium stocksii.</title>
        <authorList>
            <person name="Yu D."/>
            <person name="Ke L."/>
            <person name="Zhang D."/>
            <person name="Wu Y."/>
            <person name="Sun Y."/>
            <person name="Mei J."/>
            <person name="Sun J."/>
            <person name="Sun Y."/>
        </authorList>
    </citation>
    <scope>NUCLEOTIDE SEQUENCE [LARGE SCALE GENOMIC DNA]</scope>
    <source>
        <strain evidence="2">cv. E1</strain>
        <tissue evidence="1">Leaf</tissue>
    </source>
</reference>
<evidence type="ECO:0000313" key="1">
    <source>
        <dbReference type="EMBL" id="KAH1056182.1"/>
    </source>
</evidence>
<dbReference type="AlphaFoldDB" id="A0A9D3ZQC4"/>
<keyword evidence="2" id="KW-1185">Reference proteome</keyword>
<dbReference type="Proteomes" id="UP000828251">
    <property type="component" value="Unassembled WGS sequence"/>
</dbReference>
<proteinExistence type="predicted"/>
<organism evidence="1 2">
    <name type="scientific">Gossypium stocksii</name>
    <dbReference type="NCBI Taxonomy" id="47602"/>
    <lineage>
        <taxon>Eukaryota</taxon>
        <taxon>Viridiplantae</taxon>
        <taxon>Streptophyta</taxon>
        <taxon>Embryophyta</taxon>
        <taxon>Tracheophyta</taxon>
        <taxon>Spermatophyta</taxon>
        <taxon>Magnoliopsida</taxon>
        <taxon>eudicotyledons</taxon>
        <taxon>Gunneridae</taxon>
        <taxon>Pentapetalae</taxon>
        <taxon>rosids</taxon>
        <taxon>malvids</taxon>
        <taxon>Malvales</taxon>
        <taxon>Malvaceae</taxon>
        <taxon>Malvoideae</taxon>
        <taxon>Gossypium</taxon>
    </lineage>
</organism>